<dbReference type="eggNOG" id="ENOG502QQMU">
    <property type="taxonomic scope" value="Eukaryota"/>
</dbReference>
<dbReference type="GO" id="GO:0030171">
    <property type="term" value="F:voltage-gated proton channel activity"/>
    <property type="evidence" value="ECO:0007669"/>
    <property type="project" value="InterPro"/>
</dbReference>
<keyword evidence="9" id="KW-0406">Ion transport</keyword>
<dbReference type="InterPro" id="IPR005821">
    <property type="entry name" value="Ion_trans_dom"/>
</dbReference>
<feature type="signal peptide" evidence="14">
    <location>
        <begin position="1"/>
        <end position="20"/>
    </location>
</feature>
<feature type="domain" description="Ion transport" evidence="15">
    <location>
        <begin position="195"/>
        <end position="289"/>
    </location>
</feature>
<evidence type="ECO:0000259" key="15">
    <source>
        <dbReference type="Pfam" id="PF00520"/>
    </source>
</evidence>
<keyword evidence="10" id="KW-0472">Membrane</keyword>
<keyword evidence="17" id="KW-1185">Reference proteome</keyword>
<dbReference type="GeneID" id="17352952"/>
<evidence type="ECO:0000313" key="16">
    <source>
        <dbReference type="EMBL" id="EFN53563.1"/>
    </source>
</evidence>
<feature type="compositionally biased region" description="Polar residues" evidence="13">
    <location>
        <begin position="453"/>
        <end position="470"/>
    </location>
</feature>
<evidence type="ECO:0000256" key="3">
    <source>
        <dbReference type="ARBA" id="ARBA00022448"/>
    </source>
</evidence>
<dbReference type="AlphaFoldDB" id="E1ZKX0"/>
<feature type="region of interest" description="Disordered" evidence="13">
    <location>
        <begin position="442"/>
        <end position="480"/>
    </location>
</feature>
<evidence type="ECO:0000256" key="9">
    <source>
        <dbReference type="ARBA" id="ARBA00023065"/>
    </source>
</evidence>
<dbReference type="KEGG" id="cvr:CHLNCDRAFT_136713"/>
<dbReference type="PANTHER" id="PTHR46480:SF1">
    <property type="entry name" value="VOLTAGE-GATED HYDROGEN CHANNEL 1"/>
    <property type="match status" value="1"/>
</dbReference>
<organism evidence="17">
    <name type="scientific">Chlorella variabilis</name>
    <name type="common">Green alga</name>
    <dbReference type="NCBI Taxonomy" id="554065"/>
    <lineage>
        <taxon>Eukaryota</taxon>
        <taxon>Viridiplantae</taxon>
        <taxon>Chlorophyta</taxon>
        <taxon>core chlorophytes</taxon>
        <taxon>Trebouxiophyceae</taxon>
        <taxon>Chlorellales</taxon>
        <taxon>Chlorellaceae</taxon>
        <taxon>Chlorella clade</taxon>
        <taxon>Chlorella</taxon>
    </lineage>
</organism>
<evidence type="ECO:0000256" key="5">
    <source>
        <dbReference type="ARBA" id="ARBA00022692"/>
    </source>
</evidence>
<evidence type="ECO:0000256" key="10">
    <source>
        <dbReference type="ARBA" id="ARBA00023136"/>
    </source>
</evidence>
<dbReference type="RefSeq" id="XP_005845665.1">
    <property type="nucleotide sequence ID" value="XM_005845603.1"/>
</dbReference>
<proteinExistence type="predicted"/>
<evidence type="ECO:0000256" key="14">
    <source>
        <dbReference type="SAM" id="SignalP"/>
    </source>
</evidence>
<evidence type="ECO:0000256" key="4">
    <source>
        <dbReference type="ARBA" id="ARBA00022475"/>
    </source>
</evidence>
<name>E1ZKX0_CHLVA</name>
<dbReference type="PANTHER" id="PTHR46480">
    <property type="entry name" value="F20B24.22"/>
    <property type="match status" value="1"/>
</dbReference>
<gene>
    <name evidence="16" type="ORF">CHLNCDRAFT_136713</name>
</gene>
<evidence type="ECO:0000256" key="12">
    <source>
        <dbReference type="ARBA" id="ARBA00031989"/>
    </source>
</evidence>
<sequence>MPLACARSFLFRVLLLYTLCLQPEASLCLPSFRLGHPSTAEHTHSLPPLGPHLPCRRRRLATHHHSYSQATSNTDTDDAGFEDENGPPEGAASRDGGGGATTAAAASLAAPAELRGGVLSSGDDEGRWHDAMHRALMESLQPPRSEHPTWWGKRFHNLQCRMAEVLESREAHYAVIGLVLLDLAIVLTELVLSSFYPSPELAPHLVHVAEEALSYTSIGILAMFNAELLAKLLVFGFKYFTHSSWHMFDAVIVVISFTLELSLRGVAQEVASLLIFFRLWRIMRIMHGVAEAMELNHSQELSGLQARVVHLESELSVSQQRVEELGQQVGLLNVAAAAKGLDLQFILSTAASQQQQLAATAQQQLLAAAAATASKGMELQTILAAAAAQQQQVAAAAQQQLLAAAAAAAAAGAPPPAPHSPQDRAAAVTIASSTAAAAAAMPLLNGGTPLGQPAQQHQDGLPGSQRSGHSSDPAAADGTG</sequence>
<dbReference type="InterPro" id="IPR027359">
    <property type="entry name" value="Volt_channel_dom_sf"/>
</dbReference>
<keyword evidence="7" id="KW-1133">Transmembrane helix</keyword>
<dbReference type="InterPro" id="IPR031846">
    <property type="entry name" value="Hvcn1"/>
</dbReference>
<dbReference type="OrthoDB" id="526941at2759"/>
<evidence type="ECO:0000256" key="2">
    <source>
        <dbReference type="ARBA" id="ARBA00015897"/>
    </source>
</evidence>
<keyword evidence="8" id="KW-0175">Coiled coil</keyword>
<protein>
    <recommendedName>
        <fullName evidence="2">Voltage-gated hydrogen channel 1</fullName>
    </recommendedName>
    <alternativeName>
        <fullName evidence="12">Hydrogen voltage-gated channel 1</fullName>
    </alternativeName>
</protein>
<evidence type="ECO:0000256" key="11">
    <source>
        <dbReference type="ARBA" id="ARBA00023303"/>
    </source>
</evidence>
<dbReference type="GO" id="GO:0005886">
    <property type="term" value="C:plasma membrane"/>
    <property type="evidence" value="ECO:0007669"/>
    <property type="project" value="UniProtKB-SubCell"/>
</dbReference>
<keyword evidence="3" id="KW-0813">Transport</keyword>
<keyword evidence="4" id="KW-1003">Cell membrane</keyword>
<dbReference type="Proteomes" id="UP000008141">
    <property type="component" value="Unassembled WGS sequence"/>
</dbReference>
<keyword evidence="6" id="KW-0851">Voltage-gated channel</keyword>
<dbReference type="EMBL" id="GL433851">
    <property type="protein sequence ID" value="EFN53563.1"/>
    <property type="molecule type" value="Genomic_DNA"/>
</dbReference>
<evidence type="ECO:0000313" key="17">
    <source>
        <dbReference type="Proteomes" id="UP000008141"/>
    </source>
</evidence>
<dbReference type="Gene3D" id="1.20.120.350">
    <property type="entry name" value="Voltage-gated potassium channels. Chain C"/>
    <property type="match status" value="1"/>
</dbReference>
<evidence type="ECO:0000256" key="7">
    <source>
        <dbReference type="ARBA" id="ARBA00022989"/>
    </source>
</evidence>
<keyword evidence="11" id="KW-0407">Ion channel</keyword>
<dbReference type="Pfam" id="PF00520">
    <property type="entry name" value="Ion_trans"/>
    <property type="match status" value="1"/>
</dbReference>
<evidence type="ECO:0000256" key="1">
    <source>
        <dbReference type="ARBA" id="ARBA00004651"/>
    </source>
</evidence>
<reference evidence="16 17" key="1">
    <citation type="journal article" date="2010" name="Plant Cell">
        <title>The Chlorella variabilis NC64A genome reveals adaptation to photosymbiosis, coevolution with viruses, and cryptic sex.</title>
        <authorList>
            <person name="Blanc G."/>
            <person name="Duncan G."/>
            <person name="Agarkova I."/>
            <person name="Borodovsky M."/>
            <person name="Gurnon J."/>
            <person name="Kuo A."/>
            <person name="Lindquist E."/>
            <person name="Lucas S."/>
            <person name="Pangilinan J."/>
            <person name="Polle J."/>
            <person name="Salamov A."/>
            <person name="Terry A."/>
            <person name="Yamada T."/>
            <person name="Dunigan D.D."/>
            <person name="Grigoriev I.V."/>
            <person name="Claverie J.M."/>
            <person name="Van Etten J.L."/>
        </authorList>
    </citation>
    <scope>NUCLEOTIDE SEQUENCE [LARGE SCALE GENOMIC DNA]</scope>
    <source>
        <strain evidence="16 17">NC64A</strain>
    </source>
</reference>
<feature type="chain" id="PRO_5005672910" description="Voltage-gated hydrogen channel 1" evidence="14">
    <location>
        <begin position="21"/>
        <end position="480"/>
    </location>
</feature>
<dbReference type="SUPFAM" id="SSF81324">
    <property type="entry name" value="Voltage-gated potassium channels"/>
    <property type="match status" value="1"/>
</dbReference>
<dbReference type="GO" id="GO:0034702">
    <property type="term" value="C:monoatomic ion channel complex"/>
    <property type="evidence" value="ECO:0007669"/>
    <property type="project" value="UniProtKB-KW"/>
</dbReference>
<dbReference type="InParanoid" id="E1ZKX0"/>
<evidence type="ECO:0000256" key="13">
    <source>
        <dbReference type="SAM" id="MobiDB-lite"/>
    </source>
</evidence>
<feature type="compositionally biased region" description="Acidic residues" evidence="13">
    <location>
        <begin position="75"/>
        <end position="86"/>
    </location>
</feature>
<comment type="subcellular location">
    <subcellularLocation>
        <location evidence="1">Cell membrane</location>
        <topology evidence="1">Multi-pass membrane protein</topology>
    </subcellularLocation>
</comment>
<evidence type="ECO:0000256" key="6">
    <source>
        <dbReference type="ARBA" id="ARBA00022882"/>
    </source>
</evidence>
<evidence type="ECO:0000256" key="8">
    <source>
        <dbReference type="ARBA" id="ARBA00023054"/>
    </source>
</evidence>
<accession>E1ZKX0</accession>
<keyword evidence="5" id="KW-0812">Transmembrane</keyword>
<feature type="region of interest" description="Disordered" evidence="13">
    <location>
        <begin position="62"/>
        <end position="105"/>
    </location>
</feature>
<keyword evidence="14" id="KW-0732">Signal</keyword>